<gene>
    <name evidence="1" type="ORF">SCARUB_04285</name>
</gene>
<dbReference type="EMBL" id="MAYW01000200">
    <property type="protein sequence ID" value="ODS30604.1"/>
    <property type="molecule type" value="Genomic_DNA"/>
</dbReference>
<reference evidence="1 2" key="1">
    <citation type="submission" date="2016-07" db="EMBL/GenBank/DDBJ databases">
        <title>Draft genome of Scalindua rubra, obtained from a brine-seawater interface in the Red Sea, sheds light on salt adaptation in anammox bacteria.</title>
        <authorList>
            <person name="Speth D.R."/>
            <person name="Lagkouvardos I."/>
            <person name="Wang Y."/>
            <person name="Qian P.-Y."/>
            <person name="Dutilh B.E."/>
            <person name="Jetten M.S."/>
        </authorList>
    </citation>
    <scope>NUCLEOTIDE SEQUENCE [LARGE SCALE GENOMIC DNA]</scope>
    <source>
        <strain evidence="1">BSI-1</strain>
    </source>
</reference>
<proteinExistence type="predicted"/>
<sequence length="464" mass="53276">MFRKTIIVQFLLWWSYSFALDSTLTINLDSVNKYKIKPVGGVNTNFFLSPEKYNDEQLWIAVEQAKIPVIRFPGGLGNWYDWRESRINTEDRPVLKFMENIVPKSVPLDSIISLAKIHSCEISYVINIYDTDDSIVDLILHLLKEDAPVKWIEIGSENYHKALSDEIDGPGGYLQRAKVLSVLIRENGYKGKMGIVLAPNGVPGKKDYPNLRRWNEVLSDKETDEFDAVILHYYPSVKNLGFKSAIQEGVHELAQVLDAVEKQFPEKEIWVTEWNIGRPANIPESNTMSHAIFSANMLKQFSESEVKLACYHILAGRGWELVGPDRFTIEYESNSDIRLIRRVPYFVFSLFNNMQIDGYIHSGKFQNVEYFILWDEDIVNILLWSESAICIPINIEYEEYTIQFINGIKIQGDLMANNGSLLQGVNKRKILWKENVIPEKVSVPKFEGPGVTHLNFSIKSKDIN</sequence>
<protein>
    <submittedName>
        <fullName evidence="1">Uncharacterized protein</fullName>
    </submittedName>
</protein>
<evidence type="ECO:0000313" key="2">
    <source>
        <dbReference type="Proteomes" id="UP000094056"/>
    </source>
</evidence>
<comment type="caution">
    <text evidence="1">The sequence shown here is derived from an EMBL/GenBank/DDBJ whole genome shotgun (WGS) entry which is preliminary data.</text>
</comment>
<name>A0A1E3X6J4_9BACT</name>
<dbReference type="InterPro" id="IPR017853">
    <property type="entry name" value="GH"/>
</dbReference>
<dbReference type="SUPFAM" id="SSF51445">
    <property type="entry name" value="(Trans)glycosidases"/>
    <property type="match status" value="1"/>
</dbReference>
<dbReference type="Proteomes" id="UP000094056">
    <property type="component" value="Unassembled WGS sequence"/>
</dbReference>
<dbReference type="AlphaFoldDB" id="A0A1E3X6J4"/>
<organism evidence="1 2">
    <name type="scientific">Candidatus Scalindua rubra</name>
    <dbReference type="NCBI Taxonomy" id="1872076"/>
    <lineage>
        <taxon>Bacteria</taxon>
        <taxon>Pseudomonadati</taxon>
        <taxon>Planctomycetota</taxon>
        <taxon>Candidatus Brocadiia</taxon>
        <taxon>Candidatus Brocadiales</taxon>
        <taxon>Candidatus Scalinduaceae</taxon>
        <taxon>Candidatus Scalindua</taxon>
    </lineage>
</organism>
<evidence type="ECO:0000313" key="1">
    <source>
        <dbReference type="EMBL" id="ODS30604.1"/>
    </source>
</evidence>
<accession>A0A1E3X6J4</accession>
<dbReference type="Gene3D" id="3.20.20.80">
    <property type="entry name" value="Glycosidases"/>
    <property type="match status" value="1"/>
</dbReference>